<accession>X1MG15</accession>
<evidence type="ECO:0000313" key="3">
    <source>
        <dbReference type="EMBL" id="GAI30582.1"/>
    </source>
</evidence>
<name>X1MG15_9ZZZZ</name>
<dbReference type="EMBL" id="BARV01015434">
    <property type="protein sequence ID" value="GAI30582.1"/>
    <property type="molecule type" value="Genomic_DNA"/>
</dbReference>
<keyword evidence="1" id="KW-0175">Coiled coil</keyword>
<evidence type="ECO:0000256" key="2">
    <source>
        <dbReference type="SAM" id="MobiDB-lite"/>
    </source>
</evidence>
<gene>
    <name evidence="3" type="ORF">S06H3_26665</name>
</gene>
<sequence length="105" mass="11611">MSVAKQLYQLQEVELELESNEQAVSQIANQLGKNQAVVRAQNELTLEHQRLEELTRQQHSAEWEIEDLVNKLAPAEEAGSRAIKTLGSTASTPGSLMRQSGLILS</sequence>
<organism evidence="3">
    <name type="scientific">marine sediment metagenome</name>
    <dbReference type="NCBI Taxonomy" id="412755"/>
    <lineage>
        <taxon>unclassified sequences</taxon>
        <taxon>metagenomes</taxon>
        <taxon>ecological metagenomes</taxon>
    </lineage>
</organism>
<feature type="coiled-coil region" evidence="1">
    <location>
        <begin position="10"/>
        <end position="71"/>
    </location>
</feature>
<proteinExistence type="predicted"/>
<reference evidence="3" key="1">
    <citation type="journal article" date="2014" name="Front. Microbiol.">
        <title>High frequency of phylogenetically diverse reductive dehalogenase-homologous genes in deep subseafloor sedimentary metagenomes.</title>
        <authorList>
            <person name="Kawai M."/>
            <person name="Futagami T."/>
            <person name="Toyoda A."/>
            <person name="Takaki Y."/>
            <person name="Nishi S."/>
            <person name="Hori S."/>
            <person name="Arai W."/>
            <person name="Tsubouchi T."/>
            <person name="Morono Y."/>
            <person name="Uchiyama I."/>
            <person name="Ito T."/>
            <person name="Fujiyama A."/>
            <person name="Inagaki F."/>
            <person name="Takami H."/>
        </authorList>
    </citation>
    <scope>NUCLEOTIDE SEQUENCE</scope>
    <source>
        <strain evidence="3">Expedition CK06-06</strain>
    </source>
</reference>
<protein>
    <submittedName>
        <fullName evidence="3">Uncharacterized protein</fullName>
    </submittedName>
</protein>
<feature type="compositionally biased region" description="Polar residues" evidence="2">
    <location>
        <begin position="86"/>
        <end position="98"/>
    </location>
</feature>
<comment type="caution">
    <text evidence="3">The sequence shown here is derived from an EMBL/GenBank/DDBJ whole genome shotgun (WGS) entry which is preliminary data.</text>
</comment>
<evidence type="ECO:0000256" key="1">
    <source>
        <dbReference type="SAM" id="Coils"/>
    </source>
</evidence>
<dbReference type="AlphaFoldDB" id="X1MG15"/>
<feature type="region of interest" description="Disordered" evidence="2">
    <location>
        <begin position="84"/>
        <end position="105"/>
    </location>
</feature>